<evidence type="ECO:0000259" key="5">
    <source>
        <dbReference type="PROSITE" id="PS50893"/>
    </source>
</evidence>
<keyword evidence="1" id="KW-0813">Transport</keyword>
<dbReference type="SUPFAM" id="SSF52540">
    <property type="entry name" value="P-loop containing nucleoside triphosphate hydrolases"/>
    <property type="match status" value="1"/>
</dbReference>
<dbReference type="EMBL" id="EF151801">
    <property type="protein sequence ID" value="ABM21744.1"/>
    <property type="molecule type" value="Genomic_DNA"/>
</dbReference>
<protein>
    <submittedName>
        <fullName evidence="6">PdmR1</fullName>
    </submittedName>
</protein>
<evidence type="ECO:0000256" key="3">
    <source>
        <dbReference type="ARBA" id="ARBA00022840"/>
    </source>
</evidence>
<dbReference type="GO" id="GO:1900753">
    <property type="term" value="P:doxorubicin transport"/>
    <property type="evidence" value="ECO:0007669"/>
    <property type="project" value="InterPro"/>
</dbReference>
<keyword evidence="3" id="KW-0067">ATP-binding</keyword>
<accession>A1YZ59</accession>
<evidence type="ECO:0000256" key="2">
    <source>
        <dbReference type="ARBA" id="ARBA00022741"/>
    </source>
</evidence>
<dbReference type="Pfam" id="PF13732">
    <property type="entry name" value="DrrA1-3_C"/>
    <property type="match status" value="1"/>
</dbReference>
<dbReference type="PROSITE" id="PS50893">
    <property type="entry name" value="ABC_TRANSPORTER_2"/>
    <property type="match status" value="1"/>
</dbReference>
<comment type="similarity">
    <text evidence="4">Belongs to the ABC transporter superfamily. Drug exporter-1 (DrugE1) (TC 3.A.1.105) family.</text>
</comment>
<evidence type="ECO:0000256" key="4">
    <source>
        <dbReference type="ARBA" id="ARBA00049985"/>
    </source>
</evidence>
<dbReference type="InterPro" id="IPR027417">
    <property type="entry name" value="P-loop_NTPase"/>
</dbReference>
<proteinExistence type="inferred from homology"/>
<dbReference type="Pfam" id="PF00005">
    <property type="entry name" value="ABC_tran"/>
    <property type="match status" value="1"/>
</dbReference>
<dbReference type="InterPro" id="IPR003439">
    <property type="entry name" value="ABC_transporter-like_ATP-bd"/>
</dbReference>
<dbReference type="GO" id="GO:0043215">
    <property type="term" value="P:daunorubicin transport"/>
    <property type="evidence" value="ECO:0007669"/>
    <property type="project" value="InterPro"/>
</dbReference>
<dbReference type="GO" id="GO:0016887">
    <property type="term" value="F:ATP hydrolysis activity"/>
    <property type="evidence" value="ECO:0007669"/>
    <property type="project" value="InterPro"/>
</dbReference>
<evidence type="ECO:0000313" key="6">
    <source>
        <dbReference type="EMBL" id="ABM21744.1"/>
    </source>
</evidence>
<name>A1YZ59_9ACTN</name>
<feature type="domain" description="ABC transporter" evidence="5">
    <location>
        <begin position="34"/>
        <end position="266"/>
    </location>
</feature>
<dbReference type="InterPro" id="IPR025302">
    <property type="entry name" value="DrrA1/2-like_C"/>
</dbReference>
<evidence type="ECO:0000256" key="1">
    <source>
        <dbReference type="ARBA" id="ARBA00022448"/>
    </source>
</evidence>
<dbReference type="AlphaFoldDB" id="A1YZ59"/>
<gene>
    <name evidence="6" type="primary">pdmR1</name>
</gene>
<keyword evidence="2" id="KW-0547">Nucleotide-binding</keyword>
<organism evidence="6">
    <name type="scientific">Actinomadura hibisca</name>
    <dbReference type="NCBI Taxonomy" id="68565"/>
    <lineage>
        <taxon>Bacteria</taxon>
        <taxon>Bacillati</taxon>
        <taxon>Actinomycetota</taxon>
        <taxon>Actinomycetes</taxon>
        <taxon>Streptosporangiales</taxon>
        <taxon>Thermomonosporaceae</taxon>
        <taxon>Actinomadura</taxon>
    </lineage>
</organism>
<dbReference type="GO" id="GO:0005524">
    <property type="term" value="F:ATP binding"/>
    <property type="evidence" value="ECO:0007669"/>
    <property type="project" value="UniProtKB-KW"/>
</dbReference>
<dbReference type="PANTHER" id="PTHR43582">
    <property type="entry name" value="LINEARMYCIN RESISTANCE ATP-BINDING PROTEIN LNRL"/>
    <property type="match status" value="1"/>
</dbReference>
<sequence>MTFACGDTFGEETPMAHAVTAPPGTGGGERAAALAVRGLAKTYPGGRRALAGVDFEVAAGEVFALLGPNGAGKSTTMRILTTLSRPDAGTATIGGVDVVREPQKARRLIGYVAQRSGVDASGTGRENLTLQGRLHGLSGRTLAARVDALLETVGLTEIADRGTREYSGGTRRKLDIAMGLVHEPRVLFLDEPTTGLDPEVRAEIWEHITGLAGAGALTILLTTHYLEEADRLAGRVAILDRGTIVAQGTPAELKGDLRGDAIHVEVLDPAAAEPARRVLAGLARVREVTVDGVTVRALVEDAAGAVPLVLAALTERGVTASSVAVARPSLDDVYLHYAGRSAKEERA</sequence>
<dbReference type="InterPro" id="IPR003593">
    <property type="entry name" value="AAA+_ATPase"/>
</dbReference>
<dbReference type="NCBIfam" id="TIGR01188">
    <property type="entry name" value="drrA"/>
    <property type="match status" value="1"/>
</dbReference>
<dbReference type="Gene3D" id="3.40.50.300">
    <property type="entry name" value="P-loop containing nucleotide triphosphate hydrolases"/>
    <property type="match status" value="1"/>
</dbReference>
<reference evidence="6" key="1">
    <citation type="submission" date="2006-11" db="EMBL/GenBank/DDBJ databases">
        <title>Pradimicin biosynthetic gene cluster.</title>
        <authorList>
            <person name="Kim B.S."/>
            <person name="Kim B.C."/>
            <person name="Lee J.-M."/>
        </authorList>
    </citation>
    <scope>NUCLEOTIDE SEQUENCE</scope>
    <source>
        <strain evidence="6">P157-2</strain>
    </source>
</reference>
<dbReference type="InterPro" id="IPR005894">
    <property type="entry name" value="DrrA"/>
</dbReference>
<dbReference type="PANTHER" id="PTHR43582:SF5">
    <property type="entry name" value="ABC TRANSPORTER"/>
    <property type="match status" value="1"/>
</dbReference>
<dbReference type="SMART" id="SM00382">
    <property type="entry name" value="AAA"/>
    <property type="match status" value="1"/>
</dbReference>